<reference evidence="7 8" key="1">
    <citation type="submission" date="2021-07" db="EMBL/GenBank/DDBJ databases">
        <authorList>
            <consortium name="Genoscope - CEA"/>
            <person name="William W."/>
        </authorList>
    </citation>
    <scope>NUCLEOTIDE SEQUENCE [LARGE SCALE GENOMIC DNA]</scope>
</reference>
<dbReference type="SUPFAM" id="SSF56276">
    <property type="entry name" value="S-adenosylmethionine decarboxylase"/>
    <property type="match status" value="1"/>
</dbReference>
<evidence type="ECO:0000256" key="4">
    <source>
        <dbReference type="ARBA" id="ARBA00023115"/>
    </source>
</evidence>
<dbReference type="InterPro" id="IPR016067">
    <property type="entry name" value="S-AdoMet_deCO2ase_core"/>
</dbReference>
<dbReference type="PANTHER" id="PTHR21470:SF25">
    <property type="entry name" value="RAB6-INTERACTING GOLGIN"/>
    <property type="match status" value="1"/>
</dbReference>
<dbReference type="SUPFAM" id="SSF52096">
    <property type="entry name" value="ClpP/crotonase"/>
    <property type="match status" value="1"/>
</dbReference>
<dbReference type="InterPro" id="IPR029045">
    <property type="entry name" value="ClpP/crotonase-like_dom_sf"/>
</dbReference>
<dbReference type="GO" id="GO:0005506">
    <property type="term" value="F:iron ion binding"/>
    <property type="evidence" value="ECO:0007669"/>
    <property type="project" value="InterPro"/>
</dbReference>
<evidence type="ECO:0000256" key="2">
    <source>
        <dbReference type="ARBA" id="ARBA00008466"/>
    </source>
</evidence>
<feature type="compositionally biased region" description="Basic and acidic residues" evidence="5">
    <location>
        <begin position="35"/>
        <end position="51"/>
    </location>
</feature>
<dbReference type="Gramene" id="A09p23100.2_BraZ1">
    <property type="protein sequence ID" value="A09p23100.2_BraZ1.CDS"/>
    <property type="gene ID" value="A09g23100.2_BraZ1"/>
</dbReference>
<dbReference type="Pfam" id="PF04949">
    <property type="entry name" value="Transcrip_act"/>
    <property type="match status" value="1"/>
</dbReference>
<dbReference type="GO" id="GO:0020037">
    <property type="term" value="F:heme binding"/>
    <property type="evidence" value="ECO:0007669"/>
    <property type="project" value="InterPro"/>
</dbReference>
<name>A0A8D9CS92_BRACM</name>
<evidence type="ECO:0008006" key="9">
    <source>
        <dbReference type="Google" id="ProtNLM"/>
    </source>
</evidence>
<evidence type="ECO:0000256" key="1">
    <source>
        <dbReference type="ARBA" id="ARBA00004911"/>
    </source>
</evidence>
<evidence type="ECO:0000256" key="5">
    <source>
        <dbReference type="SAM" id="MobiDB-lite"/>
    </source>
</evidence>
<keyword evidence="6" id="KW-0732">Signal</keyword>
<dbReference type="EMBL" id="LS974625">
    <property type="protein sequence ID" value="CAG7861843.1"/>
    <property type="molecule type" value="Genomic_DNA"/>
</dbReference>
<dbReference type="SUPFAM" id="SSF48264">
    <property type="entry name" value="Cytochrome P450"/>
    <property type="match status" value="1"/>
</dbReference>
<proteinExistence type="inferred from homology"/>
<dbReference type="Pfam" id="PF01536">
    <property type="entry name" value="SAM_decarbox"/>
    <property type="match status" value="1"/>
</dbReference>
<dbReference type="InterPro" id="IPR007033">
    <property type="entry name" value="GORAB"/>
</dbReference>
<sequence length="513" mass="59349">MSVGFLKIYWILLLPWKIEALNILFFSATETPRNNQRERERKRERERERERELKGFRVKMKEMQAIETSQPTVAPPAKHSRQLGAQLSGSMSFSSQMSNEDEEMSRTALSAIMAKEEEIEKNKMEIRERVQAQLGRVEEETKRLAFIREELEGLAEPMRKEVALARKKIDSVNKELKNGLSKPGVPRNVLDLMFDWTGANEDYLKVPEAKGSIQAVRNEAFFIPIYELFLTYGGIFRLTFGPKSFLIVSDPSIAKHILKDNAKAYSKQTMVEMFPLRSADAAYGKIKAMLSTLGDPFTRIISPKEYQSFRIGSDGNLQGVGLFINSEPETGRLKLRPDLSLRALEASQRSPHHRAFPDSPCNYNDMLRSSESKIEERVRQILFRLKSSSNSFVYSFFMFFRQYLSLFRYVHLNPEIYINPKKRQPSGWEVHSTGIHAKTRYIPSFLFMKRSLSRERFCQAQDFHFSSSLTTEDGFNYAIVEDVGYEFKTIQLNQLVRRVLSCFDPKKFSVAVH</sequence>
<gene>
    <name evidence="7" type="ORF">BRAPAZ1V2_A09P23100.2</name>
</gene>
<evidence type="ECO:0000256" key="6">
    <source>
        <dbReference type="SAM" id="SignalP"/>
    </source>
</evidence>
<dbReference type="Gene3D" id="3.30.750.44">
    <property type="match status" value="1"/>
</dbReference>
<evidence type="ECO:0000313" key="7">
    <source>
        <dbReference type="EMBL" id="CAG7861843.1"/>
    </source>
</evidence>
<organism evidence="7 8">
    <name type="scientific">Brassica campestris</name>
    <name type="common">Field mustard</name>
    <dbReference type="NCBI Taxonomy" id="3711"/>
    <lineage>
        <taxon>Eukaryota</taxon>
        <taxon>Viridiplantae</taxon>
        <taxon>Streptophyta</taxon>
        <taxon>Embryophyta</taxon>
        <taxon>Tracheophyta</taxon>
        <taxon>Spermatophyta</taxon>
        <taxon>Magnoliopsida</taxon>
        <taxon>eudicotyledons</taxon>
        <taxon>Gunneridae</taxon>
        <taxon>Pentapetalae</taxon>
        <taxon>rosids</taxon>
        <taxon>malvids</taxon>
        <taxon>Brassicales</taxon>
        <taxon>Brassicaceae</taxon>
        <taxon>Brassiceae</taxon>
        <taxon>Brassica</taxon>
    </lineage>
</organism>
<dbReference type="InterPro" id="IPR048283">
    <property type="entry name" value="AdoMetDC-like"/>
</dbReference>
<dbReference type="GO" id="GO:0016705">
    <property type="term" value="F:oxidoreductase activity, acting on paired donors, with incorporation or reduction of molecular oxygen"/>
    <property type="evidence" value="ECO:0007669"/>
    <property type="project" value="InterPro"/>
</dbReference>
<dbReference type="AlphaFoldDB" id="A0A8D9CS92"/>
<comment type="pathway">
    <text evidence="1">Amine and polyamine biosynthesis; S-adenosylmethioninamine biosynthesis; S-adenosylmethioninamine from S-adenosyl-L-methionine: step 1/1.</text>
</comment>
<dbReference type="InterPro" id="IPR036396">
    <property type="entry name" value="Cyt_P450_sf"/>
</dbReference>
<evidence type="ECO:0000256" key="3">
    <source>
        <dbReference type="ARBA" id="ARBA00023066"/>
    </source>
</evidence>
<feature type="region of interest" description="Disordered" evidence="5">
    <location>
        <begin position="31"/>
        <end position="51"/>
    </location>
</feature>
<accession>A0A8D9CS92</accession>
<dbReference type="GO" id="GO:0004497">
    <property type="term" value="F:monooxygenase activity"/>
    <property type="evidence" value="ECO:0007669"/>
    <property type="project" value="InterPro"/>
</dbReference>
<keyword evidence="3" id="KW-0745">Spermidine biosynthesis</keyword>
<keyword evidence="4" id="KW-0620">Polyamine biosynthesis</keyword>
<comment type="similarity">
    <text evidence="2">Belongs to the eukaryotic AdoMetDC family.</text>
</comment>
<dbReference type="Gene3D" id="3.60.90.10">
    <property type="entry name" value="S-adenosylmethionine decarboxylase"/>
    <property type="match status" value="1"/>
</dbReference>
<feature type="signal peptide" evidence="6">
    <location>
        <begin position="1"/>
        <end position="20"/>
    </location>
</feature>
<dbReference type="PANTHER" id="PTHR21470">
    <property type="entry name" value="RAB6-INTERACTING PROTEIN GORAB"/>
    <property type="match status" value="1"/>
</dbReference>
<protein>
    <recommendedName>
        <fullName evidence="9">RAB6-interacting golgin</fullName>
    </recommendedName>
</protein>
<dbReference type="GO" id="GO:0004014">
    <property type="term" value="F:adenosylmethionine decarboxylase activity"/>
    <property type="evidence" value="ECO:0007669"/>
    <property type="project" value="InterPro"/>
</dbReference>
<evidence type="ECO:0000313" key="8">
    <source>
        <dbReference type="Proteomes" id="UP000694005"/>
    </source>
</evidence>
<feature type="chain" id="PRO_5034737710" description="RAB6-interacting golgin" evidence="6">
    <location>
        <begin position="21"/>
        <end position="513"/>
    </location>
</feature>
<dbReference type="GO" id="GO:0008295">
    <property type="term" value="P:spermidine biosynthetic process"/>
    <property type="evidence" value="ECO:0007669"/>
    <property type="project" value="UniProtKB-KW"/>
</dbReference>
<dbReference type="Proteomes" id="UP000694005">
    <property type="component" value="Chromosome A09"/>
</dbReference>